<dbReference type="AlphaFoldDB" id="A0A2S2BVV3"/>
<sequence length="89" mass="9699">MFTESRSLRLGIGNESVSGASLRRWTHDPISGVAWVHTPAMTVDSSWSQFLWVAVIFVGVPSMIGAGIIRLSCGSGHSRANLLWFREGP</sequence>
<dbReference type="KEGG" id="roz:CBI38_15465"/>
<keyword evidence="1" id="KW-0812">Transmembrane</keyword>
<proteinExistence type="predicted"/>
<feature type="transmembrane region" description="Helical" evidence="1">
    <location>
        <begin position="50"/>
        <end position="69"/>
    </location>
</feature>
<evidence type="ECO:0000256" key="1">
    <source>
        <dbReference type="SAM" id="Phobius"/>
    </source>
</evidence>
<evidence type="ECO:0000313" key="2">
    <source>
        <dbReference type="EMBL" id="AWK72751.1"/>
    </source>
</evidence>
<gene>
    <name evidence="2" type="ORF">CBI38_15465</name>
</gene>
<keyword evidence="1" id="KW-1133">Transmembrane helix</keyword>
<dbReference type="OrthoDB" id="3789719at2"/>
<organism evidence="2 3">
    <name type="scientific">Rhodococcus oxybenzonivorans</name>
    <dbReference type="NCBI Taxonomy" id="1990687"/>
    <lineage>
        <taxon>Bacteria</taxon>
        <taxon>Bacillati</taxon>
        <taxon>Actinomycetota</taxon>
        <taxon>Actinomycetes</taxon>
        <taxon>Mycobacteriales</taxon>
        <taxon>Nocardiaceae</taxon>
        <taxon>Rhodococcus</taxon>
    </lineage>
</organism>
<reference evidence="2 3" key="1">
    <citation type="submission" date="2017-05" db="EMBL/GenBank/DDBJ databases">
        <title>Isolation of Rhodococcus sp. S2-17 biodegrading of BP-3.</title>
        <authorList>
            <person name="Lee Y."/>
            <person name="Kim K.H."/>
            <person name="Chun B.H."/>
            <person name="Jung H.S."/>
            <person name="Jeon C.O."/>
        </authorList>
    </citation>
    <scope>NUCLEOTIDE SEQUENCE [LARGE SCALE GENOMIC DNA]</scope>
    <source>
        <strain evidence="2 3">S2-17</strain>
    </source>
</reference>
<protein>
    <submittedName>
        <fullName evidence="2">Uncharacterized protein</fullName>
    </submittedName>
</protein>
<accession>A0A2S2BVV3</accession>
<name>A0A2S2BVV3_9NOCA</name>
<keyword evidence="1" id="KW-0472">Membrane</keyword>
<dbReference type="EMBL" id="CP021354">
    <property type="protein sequence ID" value="AWK72751.1"/>
    <property type="molecule type" value="Genomic_DNA"/>
</dbReference>
<dbReference type="Proteomes" id="UP000245711">
    <property type="component" value="Chromosome"/>
</dbReference>
<keyword evidence="3" id="KW-1185">Reference proteome</keyword>
<evidence type="ECO:0000313" key="3">
    <source>
        <dbReference type="Proteomes" id="UP000245711"/>
    </source>
</evidence>